<dbReference type="GO" id="GO:0043709">
    <property type="term" value="P:cell adhesion involved in single-species biofilm formation"/>
    <property type="evidence" value="ECO:0007669"/>
    <property type="project" value="TreeGrafter"/>
</dbReference>
<dbReference type="Pfam" id="PF00419">
    <property type="entry name" value="Fimbrial"/>
    <property type="match status" value="1"/>
</dbReference>
<accession>A0AAE7EEE1</accession>
<dbReference type="GO" id="GO:0009289">
    <property type="term" value="C:pilus"/>
    <property type="evidence" value="ECO:0007669"/>
    <property type="project" value="InterPro"/>
</dbReference>
<feature type="domain" description="Fimbrial-type adhesion" evidence="1">
    <location>
        <begin position="31"/>
        <end position="175"/>
    </location>
</feature>
<proteinExistence type="predicted"/>
<dbReference type="Proteomes" id="UP000503464">
    <property type="component" value="Chromosome"/>
</dbReference>
<dbReference type="PANTHER" id="PTHR33420">
    <property type="entry name" value="FIMBRIAL SUBUNIT ELFA-RELATED"/>
    <property type="match status" value="1"/>
</dbReference>
<dbReference type="SUPFAM" id="SSF49401">
    <property type="entry name" value="Bacterial adhesins"/>
    <property type="match status" value="1"/>
</dbReference>
<dbReference type="InterPro" id="IPR008966">
    <property type="entry name" value="Adhesion_dom_sf"/>
</dbReference>
<evidence type="ECO:0000313" key="3">
    <source>
        <dbReference type="Proteomes" id="UP000503464"/>
    </source>
</evidence>
<dbReference type="AlphaFoldDB" id="A0AAE7EEE1"/>
<dbReference type="InterPro" id="IPR050263">
    <property type="entry name" value="Bact_Fimbrial_Adh_Pro"/>
</dbReference>
<dbReference type="InterPro" id="IPR000259">
    <property type="entry name" value="Adhesion_dom_fimbrial"/>
</dbReference>
<dbReference type="EMBL" id="CP054160">
    <property type="protein sequence ID" value="QKJ57100.1"/>
    <property type="molecule type" value="Genomic_DNA"/>
</dbReference>
<dbReference type="Gene3D" id="2.60.40.1090">
    <property type="entry name" value="Fimbrial-type adhesion domain"/>
    <property type="match status" value="1"/>
</dbReference>
<evidence type="ECO:0000313" key="2">
    <source>
        <dbReference type="EMBL" id="QKJ57100.1"/>
    </source>
</evidence>
<reference evidence="3" key="1">
    <citation type="submission" date="2020-03" db="EMBL/GenBank/DDBJ databases">
        <title>Genome sequences of seven Enterobacteriaceae strains isolated from Canadian wastewater treatment facilities.</title>
        <authorList>
            <person name="Huang H."/>
            <person name="Chmara J.T."/>
            <person name="Duceppe M.-O."/>
        </authorList>
    </citation>
    <scope>NUCLEOTIDE SEQUENCE [LARGE SCALE GENOMIC DNA]</scope>
    <source>
        <strain evidence="3">Biosolid 3</strain>
    </source>
</reference>
<gene>
    <name evidence="2" type="ORF">G9399_00155</name>
</gene>
<protein>
    <submittedName>
        <fullName evidence="2">Type 1 fimbrial protein</fullName>
    </submittedName>
</protein>
<evidence type="ECO:0000259" key="1">
    <source>
        <dbReference type="Pfam" id="PF00419"/>
    </source>
</evidence>
<dbReference type="InterPro" id="IPR036937">
    <property type="entry name" value="Adhesion_dom_fimbrial_sf"/>
</dbReference>
<sequence>MKKTIFFLLLCLDLIFINPVVGKDAGHGRLNMRGSIIESACTIDMNSLNQTVDLGVITVGELERNGRGTSVPFSINLINCTLEKLNPNASNWRYFEITFDGENHNGLFINKGSSQGVGVALSDEKFKPSLPGIPLSQHLLSEGGISIKYYLALTHDAGKIKAGDFNTSIKYKIDYF</sequence>
<name>A0AAE7EEE1_SERFO</name>
<dbReference type="PANTHER" id="PTHR33420:SF11">
    <property type="entry name" value="FIMBRIAL-LIKE PROTEIN"/>
    <property type="match status" value="1"/>
</dbReference>
<dbReference type="RefSeq" id="WP_139102326.1">
    <property type="nucleotide sequence ID" value="NZ_CAMKUK010000009.1"/>
</dbReference>
<organism evidence="2 3">
    <name type="scientific">Serratia fonticola</name>
    <dbReference type="NCBI Taxonomy" id="47917"/>
    <lineage>
        <taxon>Bacteria</taxon>
        <taxon>Pseudomonadati</taxon>
        <taxon>Pseudomonadota</taxon>
        <taxon>Gammaproteobacteria</taxon>
        <taxon>Enterobacterales</taxon>
        <taxon>Yersiniaceae</taxon>
        <taxon>Serratia</taxon>
    </lineage>
</organism>